<gene>
    <name evidence="2" type="ORF">BDP55DRAFT_235617</name>
</gene>
<accession>A0AAJ0AGQ8</accession>
<sequence length="151" mass="17089">MNPQLVSPTTFAQRQVTLALLLTPATTLSVSVSHLISMVDNYSRRQVCPCLVLLSLAVRPFSPCAPAYRYLPLTCLISRHTIPSWTTRPRKRFQQKKVPYDHDHIISHKQRSPCLCLSSRRTRPSRRSVPCPLACAGHRSQGERGDREASR</sequence>
<reference evidence="2" key="1">
    <citation type="submission" date="2021-06" db="EMBL/GenBank/DDBJ databases">
        <title>Comparative genomics, transcriptomics and evolutionary studies reveal genomic signatures of adaptation to plant cell wall in hemibiotrophic fungi.</title>
        <authorList>
            <consortium name="DOE Joint Genome Institute"/>
            <person name="Baroncelli R."/>
            <person name="Diaz J.F."/>
            <person name="Benocci T."/>
            <person name="Peng M."/>
            <person name="Battaglia E."/>
            <person name="Haridas S."/>
            <person name="Andreopoulos W."/>
            <person name="Labutti K."/>
            <person name="Pangilinan J."/>
            <person name="Floch G.L."/>
            <person name="Makela M.R."/>
            <person name="Henrissat B."/>
            <person name="Grigoriev I.V."/>
            <person name="Crouch J.A."/>
            <person name="De Vries R.P."/>
            <person name="Sukno S.A."/>
            <person name="Thon M.R."/>
        </authorList>
    </citation>
    <scope>NUCLEOTIDE SEQUENCE</scope>
    <source>
        <strain evidence="2">CBS 193.32</strain>
    </source>
</reference>
<keyword evidence="1" id="KW-0812">Transmembrane</keyword>
<protein>
    <submittedName>
        <fullName evidence="2">Uncharacterized protein</fullName>
    </submittedName>
</protein>
<dbReference type="Proteomes" id="UP001224890">
    <property type="component" value="Unassembled WGS sequence"/>
</dbReference>
<evidence type="ECO:0000313" key="3">
    <source>
        <dbReference type="Proteomes" id="UP001224890"/>
    </source>
</evidence>
<organism evidence="2 3">
    <name type="scientific">Colletotrichum godetiae</name>
    <dbReference type="NCBI Taxonomy" id="1209918"/>
    <lineage>
        <taxon>Eukaryota</taxon>
        <taxon>Fungi</taxon>
        <taxon>Dikarya</taxon>
        <taxon>Ascomycota</taxon>
        <taxon>Pezizomycotina</taxon>
        <taxon>Sordariomycetes</taxon>
        <taxon>Hypocreomycetidae</taxon>
        <taxon>Glomerellales</taxon>
        <taxon>Glomerellaceae</taxon>
        <taxon>Colletotrichum</taxon>
        <taxon>Colletotrichum acutatum species complex</taxon>
    </lineage>
</organism>
<dbReference type="RefSeq" id="XP_060426947.1">
    <property type="nucleotide sequence ID" value="XM_060566178.1"/>
</dbReference>
<keyword evidence="3" id="KW-1185">Reference proteome</keyword>
<name>A0AAJ0AGQ8_9PEZI</name>
<dbReference type="EMBL" id="JAHMHR010000034">
    <property type="protein sequence ID" value="KAK1672944.1"/>
    <property type="molecule type" value="Genomic_DNA"/>
</dbReference>
<dbReference type="GeneID" id="85450704"/>
<feature type="transmembrane region" description="Helical" evidence="1">
    <location>
        <begin position="16"/>
        <end position="36"/>
    </location>
</feature>
<comment type="caution">
    <text evidence="2">The sequence shown here is derived from an EMBL/GenBank/DDBJ whole genome shotgun (WGS) entry which is preliminary data.</text>
</comment>
<keyword evidence="1" id="KW-0472">Membrane</keyword>
<keyword evidence="1" id="KW-1133">Transmembrane helix</keyword>
<evidence type="ECO:0000256" key="1">
    <source>
        <dbReference type="SAM" id="Phobius"/>
    </source>
</evidence>
<dbReference type="AlphaFoldDB" id="A0AAJ0AGQ8"/>
<evidence type="ECO:0000313" key="2">
    <source>
        <dbReference type="EMBL" id="KAK1672944.1"/>
    </source>
</evidence>
<proteinExistence type="predicted"/>